<organism evidence="2 3">
    <name type="scientific">Bacteroides clarus</name>
    <dbReference type="NCBI Taxonomy" id="626929"/>
    <lineage>
        <taxon>Bacteria</taxon>
        <taxon>Pseudomonadati</taxon>
        <taxon>Bacteroidota</taxon>
        <taxon>Bacteroidia</taxon>
        <taxon>Bacteroidales</taxon>
        <taxon>Bacteroidaceae</taxon>
        <taxon>Bacteroides</taxon>
    </lineage>
</organism>
<dbReference type="Proteomes" id="UP000284366">
    <property type="component" value="Unassembled WGS sequence"/>
</dbReference>
<name>A0A412YJA9_9BACE</name>
<dbReference type="EMBL" id="QRWP01000011">
    <property type="protein sequence ID" value="RGT31121.1"/>
    <property type="molecule type" value="Genomic_DNA"/>
</dbReference>
<evidence type="ECO:0000313" key="1">
    <source>
        <dbReference type="EMBL" id="RGT31121.1"/>
    </source>
</evidence>
<dbReference type="Proteomes" id="UP000285159">
    <property type="component" value="Unassembled WGS sequence"/>
</dbReference>
<dbReference type="RefSeq" id="WP_118046100.1">
    <property type="nucleotide sequence ID" value="NZ_CABIZW010000002.1"/>
</dbReference>
<dbReference type="EMBL" id="QRZG01000005">
    <property type="protein sequence ID" value="RGV57520.1"/>
    <property type="molecule type" value="Genomic_DNA"/>
</dbReference>
<sequence length="269" mass="31090">MNRESFVKDSSVNDFIQWLSIKLDAGFIHSYTDRRTQKVWDCISIYDAYKKYQWGGKGFQKNAETLDKLSSDLKNGIENKDTAKCSTACLEILRWGGVLRGNREKIKGSESLVQYLKDAKKKLATGKIESRDFYKEVYMNSGFTKIYSLYMDDFIIYDSRVGAALGFLVRRYCEEKKLDKIPELLRFAYGNSKGGTNRNPSIGDYKFPLLRNAGYYDNHIENNLKANWLLKEVLSYPSAFKNIPEQRQLRALEAALFMIGYEVPDKSEK</sequence>
<gene>
    <name evidence="2" type="ORF">DWW09_04520</name>
    <name evidence="1" type="ORF">DWX38_12825</name>
</gene>
<reference evidence="3 4" key="1">
    <citation type="submission" date="2018-08" db="EMBL/GenBank/DDBJ databases">
        <title>A genome reference for cultivated species of the human gut microbiota.</title>
        <authorList>
            <person name="Zou Y."/>
            <person name="Xue W."/>
            <person name="Luo G."/>
        </authorList>
    </citation>
    <scope>NUCLEOTIDE SEQUENCE [LARGE SCALE GENOMIC DNA]</scope>
    <source>
        <strain evidence="2 3">AF14-27</strain>
        <strain evidence="1 4">AF19-1AC</strain>
    </source>
</reference>
<protein>
    <submittedName>
        <fullName evidence="2">Uncharacterized protein</fullName>
    </submittedName>
</protein>
<dbReference type="AlphaFoldDB" id="A0A412YJA9"/>
<evidence type="ECO:0000313" key="2">
    <source>
        <dbReference type="EMBL" id="RGV57520.1"/>
    </source>
</evidence>
<evidence type="ECO:0000313" key="3">
    <source>
        <dbReference type="Proteomes" id="UP000284366"/>
    </source>
</evidence>
<proteinExistence type="predicted"/>
<evidence type="ECO:0000313" key="4">
    <source>
        <dbReference type="Proteomes" id="UP000285159"/>
    </source>
</evidence>
<accession>A0A412YJA9</accession>
<comment type="caution">
    <text evidence="2">The sequence shown here is derived from an EMBL/GenBank/DDBJ whole genome shotgun (WGS) entry which is preliminary data.</text>
</comment>